<accession>A0ABS5DRK2</accession>
<dbReference type="RefSeq" id="WP_210805077.1">
    <property type="nucleotide sequence ID" value="NZ_JAGQDG010000001.1"/>
</dbReference>
<dbReference type="EMBL" id="JAGQDG010000001">
    <property type="protein sequence ID" value="MBQ0933783.1"/>
    <property type="molecule type" value="Genomic_DNA"/>
</dbReference>
<evidence type="ECO:0000313" key="2">
    <source>
        <dbReference type="EMBL" id="MBQ0933783.1"/>
    </source>
</evidence>
<evidence type="ECO:0000313" key="3">
    <source>
        <dbReference type="Proteomes" id="UP000672097"/>
    </source>
</evidence>
<gene>
    <name evidence="2" type="ORF">KAK11_00475</name>
</gene>
<organism evidence="2 3">
    <name type="scientific">Ideonella paludis</name>
    <dbReference type="NCBI Taxonomy" id="1233411"/>
    <lineage>
        <taxon>Bacteria</taxon>
        <taxon>Pseudomonadati</taxon>
        <taxon>Pseudomonadota</taxon>
        <taxon>Betaproteobacteria</taxon>
        <taxon>Burkholderiales</taxon>
        <taxon>Sphaerotilaceae</taxon>
        <taxon>Ideonella</taxon>
    </lineage>
</organism>
<sequence length="299" mass="33649">MFVSDKLIFIELQKTGSTHVRHLLTELLGGSLEGKHNAPTPEILAKGLPILGSVRNPWSWYVSLWTYGCQKKGVLYQRLIDPARWQTKGKQAAASDDEDEDDSPSAKPQAGLKKGKGMGMRKPLPALASAERAANFWYADPGNVDAFREWMAVVMSPAARRIVESGYRRNPLSKSCGLMSYRYFKLFVRDTDQLGPEYKSLAMAKRLDAERCWVNHFIQSEHLEDDFLKALAASGVVLTEEQIANVRSARKRNVSERPLPTNAYYDEATIRLVQERERFIIEKFGYQAPTLPSAEQGPA</sequence>
<name>A0ABS5DRK2_9BURK</name>
<evidence type="ECO:0000256" key="1">
    <source>
        <dbReference type="SAM" id="MobiDB-lite"/>
    </source>
</evidence>
<comment type="caution">
    <text evidence="2">The sequence shown here is derived from an EMBL/GenBank/DDBJ whole genome shotgun (WGS) entry which is preliminary data.</text>
</comment>
<dbReference type="Proteomes" id="UP000672097">
    <property type="component" value="Unassembled WGS sequence"/>
</dbReference>
<proteinExistence type="predicted"/>
<reference evidence="2 3" key="1">
    <citation type="submission" date="2021-04" db="EMBL/GenBank/DDBJ databases">
        <title>The genome sequence of type strain Ideonella paludis KCTC 32238.</title>
        <authorList>
            <person name="Liu Y."/>
        </authorList>
    </citation>
    <scope>NUCLEOTIDE SEQUENCE [LARGE SCALE GENOMIC DNA]</scope>
    <source>
        <strain evidence="2 3">KCTC 32238</strain>
    </source>
</reference>
<feature type="region of interest" description="Disordered" evidence="1">
    <location>
        <begin position="89"/>
        <end position="119"/>
    </location>
</feature>
<protein>
    <recommendedName>
        <fullName evidence="4">Sulfotransferase family protein</fullName>
    </recommendedName>
</protein>
<keyword evidence="3" id="KW-1185">Reference proteome</keyword>
<evidence type="ECO:0008006" key="4">
    <source>
        <dbReference type="Google" id="ProtNLM"/>
    </source>
</evidence>